<protein>
    <recommendedName>
        <fullName evidence="4">Secreted protein</fullName>
    </recommendedName>
</protein>
<proteinExistence type="predicted"/>
<dbReference type="Proteomes" id="UP001369736">
    <property type="component" value="Unassembled WGS sequence"/>
</dbReference>
<keyword evidence="3" id="KW-1185">Reference proteome</keyword>
<accession>A0ABU8MF65</accession>
<dbReference type="RefSeq" id="WP_337707335.1">
    <property type="nucleotide sequence ID" value="NZ_JBBEGM010000025.1"/>
</dbReference>
<feature type="transmembrane region" description="Helical" evidence="1">
    <location>
        <begin position="25"/>
        <end position="43"/>
    </location>
</feature>
<evidence type="ECO:0000256" key="1">
    <source>
        <dbReference type="SAM" id="Phobius"/>
    </source>
</evidence>
<name>A0ABU8MF65_9PSEU</name>
<evidence type="ECO:0008006" key="4">
    <source>
        <dbReference type="Google" id="ProtNLM"/>
    </source>
</evidence>
<keyword evidence="1" id="KW-0812">Transmembrane</keyword>
<evidence type="ECO:0000313" key="3">
    <source>
        <dbReference type="Proteomes" id="UP001369736"/>
    </source>
</evidence>
<keyword evidence="1" id="KW-0472">Membrane</keyword>
<organism evidence="2 3">
    <name type="scientific">Actinomycetospora flava</name>
    <dbReference type="NCBI Taxonomy" id="3129232"/>
    <lineage>
        <taxon>Bacteria</taxon>
        <taxon>Bacillati</taxon>
        <taxon>Actinomycetota</taxon>
        <taxon>Actinomycetes</taxon>
        <taxon>Pseudonocardiales</taxon>
        <taxon>Pseudonocardiaceae</taxon>
        <taxon>Actinomycetospora</taxon>
    </lineage>
</organism>
<sequence length="73" mass="6878">MSTIAALIVFSAAGAAICVKARAAVPALIFGAFALVLFCTTPLGSGLPGALADVAGWVGDTGAGVAAASAEEG</sequence>
<comment type="caution">
    <text evidence="2">The sequence shown here is derived from an EMBL/GenBank/DDBJ whole genome shotgun (WGS) entry which is preliminary data.</text>
</comment>
<gene>
    <name evidence="2" type="ORF">WCD58_32710</name>
</gene>
<dbReference type="EMBL" id="JBBEGM010000025">
    <property type="protein sequence ID" value="MEJ2865953.1"/>
    <property type="molecule type" value="Genomic_DNA"/>
</dbReference>
<reference evidence="2 3" key="1">
    <citation type="submission" date="2024-03" db="EMBL/GenBank/DDBJ databases">
        <title>Actinomycetospora sp. OC33-EN07, a novel actinomycete isolated from wild orchid (Aerides multiflora).</title>
        <authorList>
            <person name="Suriyachadkun C."/>
        </authorList>
    </citation>
    <scope>NUCLEOTIDE SEQUENCE [LARGE SCALE GENOMIC DNA]</scope>
    <source>
        <strain evidence="2 3">OC33-EN07</strain>
    </source>
</reference>
<keyword evidence="1" id="KW-1133">Transmembrane helix</keyword>
<evidence type="ECO:0000313" key="2">
    <source>
        <dbReference type="EMBL" id="MEJ2865953.1"/>
    </source>
</evidence>